<reference evidence="1 2" key="1">
    <citation type="journal article" date="2021" name="Elife">
        <title>Chloroplast acquisition without the gene transfer in kleptoplastic sea slugs, Plakobranchus ocellatus.</title>
        <authorList>
            <person name="Maeda T."/>
            <person name="Takahashi S."/>
            <person name="Yoshida T."/>
            <person name="Shimamura S."/>
            <person name="Takaki Y."/>
            <person name="Nagai Y."/>
            <person name="Toyoda A."/>
            <person name="Suzuki Y."/>
            <person name="Arimoto A."/>
            <person name="Ishii H."/>
            <person name="Satoh N."/>
            <person name="Nishiyama T."/>
            <person name="Hasebe M."/>
            <person name="Maruyama T."/>
            <person name="Minagawa J."/>
            <person name="Obokata J."/>
            <person name="Shigenobu S."/>
        </authorList>
    </citation>
    <scope>NUCLEOTIDE SEQUENCE [LARGE SCALE GENOMIC DNA]</scope>
</reference>
<proteinExistence type="predicted"/>
<dbReference type="EMBL" id="BLXT01006199">
    <property type="protein sequence ID" value="GFO29759.1"/>
    <property type="molecule type" value="Genomic_DNA"/>
</dbReference>
<evidence type="ECO:0000313" key="2">
    <source>
        <dbReference type="Proteomes" id="UP000735302"/>
    </source>
</evidence>
<accession>A0AAV4CG44</accession>
<gene>
    <name evidence="1" type="ORF">PoB_005626400</name>
</gene>
<evidence type="ECO:0000313" key="1">
    <source>
        <dbReference type="EMBL" id="GFO29759.1"/>
    </source>
</evidence>
<organism evidence="1 2">
    <name type="scientific">Plakobranchus ocellatus</name>
    <dbReference type="NCBI Taxonomy" id="259542"/>
    <lineage>
        <taxon>Eukaryota</taxon>
        <taxon>Metazoa</taxon>
        <taxon>Spiralia</taxon>
        <taxon>Lophotrochozoa</taxon>
        <taxon>Mollusca</taxon>
        <taxon>Gastropoda</taxon>
        <taxon>Heterobranchia</taxon>
        <taxon>Euthyneura</taxon>
        <taxon>Panpulmonata</taxon>
        <taxon>Sacoglossa</taxon>
        <taxon>Placobranchoidea</taxon>
        <taxon>Plakobranchidae</taxon>
        <taxon>Plakobranchus</taxon>
    </lineage>
</organism>
<protein>
    <submittedName>
        <fullName evidence="1">Uncharacterized protein</fullName>
    </submittedName>
</protein>
<dbReference type="AlphaFoldDB" id="A0AAV4CG44"/>
<comment type="caution">
    <text evidence="1">The sequence shown here is derived from an EMBL/GenBank/DDBJ whole genome shotgun (WGS) entry which is preliminary data.</text>
</comment>
<dbReference type="Proteomes" id="UP000735302">
    <property type="component" value="Unassembled WGS sequence"/>
</dbReference>
<keyword evidence="2" id="KW-1185">Reference proteome</keyword>
<name>A0AAV4CG44_9GAST</name>
<sequence length="139" mass="15644">MARVEWNTTRNTMCYYSKLQPLPSIAGGPRAANIINPGRLTILHILVRDRNVAGSTLSRAITLRPEEKILIGLETSQAATPYWLVTRNVHNDVTIQGYNDYTLTKLANIVQHVAKYRGRAQCAASLLDVKLHLRWSNSF</sequence>